<evidence type="ECO:0008006" key="3">
    <source>
        <dbReference type="Google" id="ProtNLM"/>
    </source>
</evidence>
<dbReference type="Pfam" id="PF05380">
    <property type="entry name" value="Peptidase_A17"/>
    <property type="match status" value="1"/>
</dbReference>
<evidence type="ECO:0000313" key="2">
    <source>
        <dbReference type="Proteomes" id="UP001235939"/>
    </source>
</evidence>
<name>A0ABY6LFM1_9ARAC</name>
<evidence type="ECO:0000313" key="1">
    <source>
        <dbReference type="EMBL" id="UYV79853.1"/>
    </source>
</evidence>
<dbReference type="InterPro" id="IPR008042">
    <property type="entry name" value="Retrotrans_Pao"/>
</dbReference>
<protein>
    <recommendedName>
        <fullName evidence="3">Reverse transcriptase</fullName>
    </recommendedName>
</protein>
<proteinExistence type="predicted"/>
<sequence>MALVEAFKQQGLNTEKIIARQSSGGQLHVFSGNPLDWPIFIHHYRQSTKDCGYFPAQNMARLEKAVQGELPDALRLQWGEYVLMREGTGEVILEDLSKWMNMKVAAASMVTMPDFKNSRDKENKHHSVMAAVESGSTKKCAACDEAGHYIGNCQPFKSSDVDDRWKIAQLSIDEGSQYPRADEALRKETYVDDIVTGAEDSESVMLLRKELICLLQKEGFVLKKWASNDPTILNQIPEDARHKKIRRDENARFMLGSGGVWITFCTASRSLHKGRKLQSMACYRWWQNCTIPWDGWRPFIQPLWITGKDWDVPIDGPIKEQWKKFREQLGCLRTVRMPCWLGLMGIQDIQLLGFSDASENAYASAVYIRISGSDGSRAELVAAKARLAPVRRISIPRLELCATVLLTCLITHILTVTIARTLPTFVGNRVSVIQTCRQIQEWLHVPSGENPADLASRGVLGSMIGSSRLWWKGPGWLILSRDQWPKMPTIHGVPKISTALSVGLVDQVPLLVALGERISSITTYNRVVAWMLRFISNCRGGKVQSSLNPAEIKRAHIEILLAVQQHYFGEELKSLSRYKGLGVHQPWIKILWCNWQGRSEFTSHEKLSRAETVLQRGRSILQESKRWVLIFLEDQHSNFHTCFCHPIALRESRT</sequence>
<reference evidence="1 2" key="1">
    <citation type="submission" date="2022-01" db="EMBL/GenBank/DDBJ databases">
        <title>A chromosomal length assembly of Cordylochernes scorpioides.</title>
        <authorList>
            <person name="Zeh D."/>
            <person name="Zeh J."/>
        </authorList>
    </citation>
    <scope>NUCLEOTIDE SEQUENCE [LARGE SCALE GENOMIC DNA]</scope>
    <source>
        <strain evidence="1">IN4F17</strain>
        <tissue evidence="1">Whole Body</tissue>
    </source>
</reference>
<keyword evidence="2" id="KW-1185">Reference proteome</keyword>
<dbReference type="EMBL" id="CP092880">
    <property type="protein sequence ID" value="UYV79853.1"/>
    <property type="molecule type" value="Genomic_DNA"/>
</dbReference>
<dbReference type="Proteomes" id="UP001235939">
    <property type="component" value="Chromosome 18"/>
</dbReference>
<organism evidence="1 2">
    <name type="scientific">Cordylochernes scorpioides</name>
    <dbReference type="NCBI Taxonomy" id="51811"/>
    <lineage>
        <taxon>Eukaryota</taxon>
        <taxon>Metazoa</taxon>
        <taxon>Ecdysozoa</taxon>
        <taxon>Arthropoda</taxon>
        <taxon>Chelicerata</taxon>
        <taxon>Arachnida</taxon>
        <taxon>Pseudoscorpiones</taxon>
        <taxon>Cheliferoidea</taxon>
        <taxon>Chernetidae</taxon>
        <taxon>Cordylochernes</taxon>
    </lineage>
</organism>
<gene>
    <name evidence="1" type="ORF">LAZ67_18000919</name>
</gene>
<dbReference type="PANTHER" id="PTHR47331">
    <property type="entry name" value="PHD-TYPE DOMAIN-CONTAINING PROTEIN"/>
    <property type="match status" value="1"/>
</dbReference>
<accession>A0ABY6LFM1</accession>